<evidence type="ECO:0000313" key="4">
    <source>
        <dbReference type="Proteomes" id="UP000545386"/>
    </source>
</evidence>
<dbReference type="EMBL" id="JACJUU010000001">
    <property type="protein sequence ID" value="MBC2768569.1"/>
    <property type="molecule type" value="Genomic_DNA"/>
</dbReference>
<proteinExistence type="predicted"/>
<evidence type="ECO:0000313" key="3">
    <source>
        <dbReference type="EMBL" id="MBC2768569.1"/>
    </source>
</evidence>
<feature type="compositionally biased region" description="Low complexity" evidence="2">
    <location>
        <begin position="609"/>
        <end position="626"/>
    </location>
</feature>
<reference evidence="3 4" key="1">
    <citation type="submission" date="2020-08" db="EMBL/GenBank/DDBJ databases">
        <title>Paraeoetvoesia sp. YC-7-48 draft genome sequence.</title>
        <authorList>
            <person name="Yao L."/>
        </authorList>
    </citation>
    <scope>NUCLEOTIDE SEQUENCE [LARGE SCALE GENOMIC DNA]</scope>
    <source>
        <strain evidence="4">YC-7-48</strain>
    </source>
</reference>
<protein>
    <recommendedName>
        <fullName evidence="5">Portal protein</fullName>
    </recommendedName>
</protein>
<dbReference type="Proteomes" id="UP000545386">
    <property type="component" value="Unassembled WGS sequence"/>
</dbReference>
<feature type="coiled-coil region" evidence="1">
    <location>
        <begin position="177"/>
        <end position="204"/>
    </location>
</feature>
<feature type="region of interest" description="Disordered" evidence="2">
    <location>
        <begin position="609"/>
        <end position="660"/>
    </location>
</feature>
<sequence length="660" mass="74454">MFNDSNQQGSGLATPETDELAAKWEKKIAAAKKHWDKVFEQMRKNRKEVRDLEFGRDGGPTTKRANLMLSTMTATIPNVYAKNPEISVTAKYVNKDLKLFCQTLETVTNRALVDAGLKKRAKSLLTAAMTCYHGVIKVTYQRDINTDPYIRDRINDTQDNIVRLEHLIQEADNPERAQEHEATLAELRETMKALEQQTEVVAAEGLAIDKVPSDQLLIDPDVCEFDEYPNARWMAQIIPMRRSDAQAKYKVDLSKALVYKEGAYDGPHDRRIASMPGKDTGDDPMIVIFEIWDRQSQRIYTMADGCKFWCRDPYSPDTVGERWYPYFLFPFATVDNDFIAPCFVDLTRKLELEYNETRDKFKEHRELNKPGLVVDGGEISEKNITKVTESDLGEVVVLKTDSAKPLNQIIQPRPSVPINPVDYDTSSIRADWEQVTGLQDAARSTVVTPKTATEASIMQQSLSGRVSEMRDRMEDFLQEVAQYSAQILLMNLTPEQVARYMGPGKATVDKMTGMPVYEPSFDWPQLSREQVFDMVQLEIRAGTTGAPDKLRLQENWAQALPIIMNLISQIMQLAAQGIDYSPLRAILEETLRRFDERVDVEEFLPVMPQSQPAAQPAAAEQAMAMQGVSPAQPEQPPIQEDQSGLPPPPPAMANLLTQGA</sequence>
<comment type="caution">
    <text evidence="3">The sequence shown here is derived from an EMBL/GenBank/DDBJ whole genome shotgun (WGS) entry which is preliminary data.</text>
</comment>
<dbReference type="RefSeq" id="WP_185778405.1">
    <property type="nucleotide sequence ID" value="NZ_JACJUU010000001.1"/>
</dbReference>
<keyword evidence="4" id="KW-1185">Reference proteome</keyword>
<evidence type="ECO:0000256" key="2">
    <source>
        <dbReference type="SAM" id="MobiDB-lite"/>
    </source>
</evidence>
<evidence type="ECO:0000256" key="1">
    <source>
        <dbReference type="SAM" id="Coils"/>
    </source>
</evidence>
<keyword evidence="1" id="KW-0175">Coiled coil</keyword>
<dbReference type="AlphaFoldDB" id="A0A842HIU4"/>
<evidence type="ECO:0008006" key="5">
    <source>
        <dbReference type="Google" id="ProtNLM"/>
    </source>
</evidence>
<gene>
    <name evidence="3" type="ORF">GTU67_01400</name>
</gene>
<organism evidence="3 4">
    <name type="scientific">Pusillimonas minor</name>
    <dbReference type="NCBI Taxonomy" id="2697024"/>
    <lineage>
        <taxon>Bacteria</taxon>
        <taxon>Pseudomonadati</taxon>
        <taxon>Pseudomonadota</taxon>
        <taxon>Betaproteobacteria</taxon>
        <taxon>Burkholderiales</taxon>
        <taxon>Alcaligenaceae</taxon>
        <taxon>Pusillimonas</taxon>
    </lineage>
</organism>
<name>A0A842HIU4_9BURK</name>
<accession>A0A842HIU4</accession>